<dbReference type="CDD" id="cd08422">
    <property type="entry name" value="PBP2_CrgA_like"/>
    <property type="match status" value="1"/>
</dbReference>
<evidence type="ECO:0000313" key="6">
    <source>
        <dbReference type="EMBL" id="MBB6208904.1"/>
    </source>
</evidence>
<evidence type="ECO:0000256" key="3">
    <source>
        <dbReference type="ARBA" id="ARBA00023125"/>
    </source>
</evidence>
<evidence type="ECO:0000259" key="5">
    <source>
        <dbReference type="PROSITE" id="PS50931"/>
    </source>
</evidence>
<proteinExistence type="inferred from homology"/>
<dbReference type="InterPro" id="IPR036388">
    <property type="entry name" value="WH-like_DNA-bd_sf"/>
</dbReference>
<feature type="domain" description="HTH lysR-type" evidence="5">
    <location>
        <begin position="1"/>
        <end position="59"/>
    </location>
</feature>
<dbReference type="FunFam" id="1.10.10.10:FF:000001">
    <property type="entry name" value="LysR family transcriptional regulator"/>
    <property type="match status" value="1"/>
</dbReference>
<accession>A0A7W9ZEQ6</accession>
<dbReference type="SUPFAM" id="SSF46785">
    <property type="entry name" value="Winged helix' DNA-binding domain"/>
    <property type="match status" value="1"/>
</dbReference>
<dbReference type="PANTHER" id="PTHR30537">
    <property type="entry name" value="HTH-TYPE TRANSCRIPTIONAL REGULATOR"/>
    <property type="match status" value="1"/>
</dbReference>
<name>A0A7W9ZEQ6_NOVIT</name>
<comment type="similarity">
    <text evidence="1">Belongs to the LysR transcriptional regulatory family.</text>
</comment>
<dbReference type="AlphaFoldDB" id="A0A7W9ZEQ6"/>
<dbReference type="PANTHER" id="PTHR30537:SF35">
    <property type="entry name" value="TRANSCRIPTIONAL REGULATORY PROTEIN"/>
    <property type="match status" value="1"/>
</dbReference>
<evidence type="ECO:0000256" key="4">
    <source>
        <dbReference type="ARBA" id="ARBA00023163"/>
    </source>
</evidence>
<evidence type="ECO:0000256" key="2">
    <source>
        <dbReference type="ARBA" id="ARBA00023015"/>
    </source>
</evidence>
<dbReference type="Gene3D" id="3.40.190.290">
    <property type="match status" value="1"/>
</dbReference>
<dbReference type="InterPro" id="IPR000847">
    <property type="entry name" value="LysR_HTH_N"/>
</dbReference>
<dbReference type="InterPro" id="IPR005119">
    <property type="entry name" value="LysR_subst-bd"/>
</dbReference>
<organism evidence="6 7">
    <name type="scientific">Novispirillum itersonii</name>
    <name type="common">Aquaspirillum itersonii</name>
    <dbReference type="NCBI Taxonomy" id="189"/>
    <lineage>
        <taxon>Bacteria</taxon>
        <taxon>Pseudomonadati</taxon>
        <taxon>Pseudomonadota</taxon>
        <taxon>Alphaproteobacteria</taxon>
        <taxon>Rhodospirillales</taxon>
        <taxon>Novispirillaceae</taxon>
        <taxon>Novispirillum</taxon>
    </lineage>
</organism>
<protein>
    <submittedName>
        <fullName evidence="6">DNA-binding transcriptional LysR family regulator</fullName>
    </submittedName>
</protein>
<dbReference type="Proteomes" id="UP000544872">
    <property type="component" value="Unassembled WGS sequence"/>
</dbReference>
<dbReference type="Pfam" id="PF00126">
    <property type="entry name" value="HTH_1"/>
    <property type="match status" value="1"/>
</dbReference>
<evidence type="ECO:0000256" key="1">
    <source>
        <dbReference type="ARBA" id="ARBA00009437"/>
    </source>
</evidence>
<reference evidence="6 7" key="1">
    <citation type="submission" date="2020-08" db="EMBL/GenBank/DDBJ databases">
        <title>Genomic Encyclopedia of Type Strains, Phase IV (KMG-IV): sequencing the most valuable type-strain genomes for metagenomic binning, comparative biology and taxonomic classification.</title>
        <authorList>
            <person name="Goeker M."/>
        </authorList>
    </citation>
    <scope>NUCLEOTIDE SEQUENCE [LARGE SCALE GENOMIC DNA]</scope>
    <source>
        <strain evidence="6 7">DSM 11590</strain>
    </source>
</reference>
<dbReference type="Pfam" id="PF03466">
    <property type="entry name" value="LysR_substrate"/>
    <property type="match status" value="1"/>
</dbReference>
<evidence type="ECO:0000313" key="7">
    <source>
        <dbReference type="Proteomes" id="UP000544872"/>
    </source>
</evidence>
<keyword evidence="7" id="KW-1185">Reference proteome</keyword>
<dbReference type="EMBL" id="JACIIX010000001">
    <property type="protein sequence ID" value="MBB6208904.1"/>
    <property type="molecule type" value="Genomic_DNA"/>
</dbReference>
<dbReference type="FunFam" id="3.40.190.290:FF:000001">
    <property type="entry name" value="Transcriptional regulator, LysR family"/>
    <property type="match status" value="1"/>
</dbReference>
<dbReference type="GO" id="GO:0003700">
    <property type="term" value="F:DNA-binding transcription factor activity"/>
    <property type="evidence" value="ECO:0007669"/>
    <property type="project" value="InterPro"/>
</dbReference>
<dbReference type="GO" id="GO:0043565">
    <property type="term" value="F:sequence-specific DNA binding"/>
    <property type="evidence" value="ECO:0007669"/>
    <property type="project" value="TreeGrafter"/>
</dbReference>
<dbReference type="PROSITE" id="PS50931">
    <property type="entry name" value="HTH_LYSR"/>
    <property type="match status" value="1"/>
</dbReference>
<comment type="caution">
    <text evidence="6">The sequence shown here is derived from an EMBL/GenBank/DDBJ whole genome shotgun (WGS) entry which is preliminary data.</text>
</comment>
<dbReference type="InterPro" id="IPR036390">
    <property type="entry name" value="WH_DNA-bd_sf"/>
</dbReference>
<keyword evidence="2" id="KW-0805">Transcription regulation</keyword>
<dbReference type="RefSeq" id="WP_184260498.1">
    <property type="nucleotide sequence ID" value="NZ_JACIIX010000001.1"/>
</dbReference>
<keyword evidence="4" id="KW-0804">Transcription</keyword>
<dbReference type="InterPro" id="IPR058163">
    <property type="entry name" value="LysR-type_TF_proteobact-type"/>
</dbReference>
<keyword evidence="3 6" id="KW-0238">DNA-binding</keyword>
<dbReference type="GO" id="GO:0006351">
    <property type="term" value="P:DNA-templated transcription"/>
    <property type="evidence" value="ECO:0007669"/>
    <property type="project" value="TreeGrafter"/>
</dbReference>
<sequence>MDRITAARVFVEAVERGSLSAAAERLGLSRAMASRYLTRLEDWAGVRLLHRTTRRLSLTGAGDRILPLCREMLALEGAVTALAAPAEQPEGLVRIAAPPMFAQTRLVAVVLEFLRRYPAVRVDLQVSDQVADLVEERIDVAVRISNRVDPALIARPLGWCRSVLCAAPAYLRRCGIPQSPQDLPRYSCLSYSGFGGNRWTLDGPRGFCTVDVSGGFSANDSLTVLQAALGGAGIAMLPVFAAAGPVARGELTVVLPDWQPEVLAIQALYSSRRHMPAAQRALIDYLVTALADLTGPPQG</sequence>
<gene>
    <name evidence="6" type="ORF">FHS48_000285</name>
</gene>
<dbReference type="SUPFAM" id="SSF53850">
    <property type="entry name" value="Periplasmic binding protein-like II"/>
    <property type="match status" value="1"/>
</dbReference>
<dbReference type="Gene3D" id="1.10.10.10">
    <property type="entry name" value="Winged helix-like DNA-binding domain superfamily/Winged helix DNA-binding domain"/>
    <property type="match status" value="1"/>
</dbReference>